<feature type="repeat" description="PPR" evidence="2">
    <location>
        <begin position="518"/>
        <end position="552"/>
    </location>
</feature>
<dbReference type="AlphaFoldDB" id="A0AAV0QBM7"/>
<evidence type="ECO:0000313" key="4">
    <source>
        <dbReference type="Proteomes" id="UP001154282"/>
    </source>
</evidence>
<proteinExistence type="predicted"/>
<dbReference type="Pfam" id="PF01535">
    <property type="entry name" value="PPR"/>
    <property type="match status" value="6"/>
</dbReference>
<reference evidence="3" key="1">
    <citation type="submission" date="2022-08" db="EMBL/GenBank/DDBJ databases">
        <authorList>
            <person name="Gutierrez-Valencia J."/>
        </authorList>
    </citation>
    <scope>NUCLEOTIDE SEQUENCE</scope>
</reference>
<dbReference type="Pfam" id="PF20431">
    <property type="entry name" value="E_motif"/>
    <property type="match status" value="1"/>
</dbReference>
<evidence type="ECO:0000256" key="2">
    <source>
        <dbReference type="PROSITE-ProRule" id="PRU00708"/>
    </source>
</evidence>
<dbReference type="FunFam" id="1.25.40.10:FF:000573">
    <property type="entry name" value="Pentatricopeptide repeat-containing protein mitochondrial"/>
    <property type="match status" value="1"/>
</dbReference>
<gene>
    <name evidence="3" type="ORF">LITE_LOCUS42670</name>
</gene>
<dbReference type="Gene3D" id="1.25.40.10">
    <property type="entry name" value="Tetratricopeptide repeat domain"/>
    <property type="match status" value="6"/>
</dbReference>
<sequence length="806" mass="89733">MIARQPSLKAIQLIAEQRSTAAVNTQPLNNAHQLFDKSPRRARADVNRSMVESLQRKSPSQALQVFRSHFQLGHTGTIDGITVALSLKACNGDPFRGSQIHGISVTSGLWPCITVANSLMNLYCKAGDFSKSLCIFERLADPDTVSWNTVLSGFRRSEDALGFACRMNSNGVVFDPVTYTTALSFCSRNEEFRFGLQLHSSIVKSGLDCETFVGNALISLYCRWERLTEARRGIQGLEAISMFIETIRRGIDPDHVLLTGTVSACGHEKNLELGKQIHGFSLKRGYGKHVSVGNVLISTYSKCDRVEEAMSVFRHMNERNVVSWTTMITINEEAAVKLFDQMRLDGVPPNHVTFVGLLHAVTVRDSVEQGKKIHGICLKSGFSLEPNVCNSLITMYAKFKSMDESKRAFQELDQREIITWNALISGYAQSGLSQAAIQTFLSAVTEAKPNQYTFGSVLSAIGAAEDVSLRHGTRCHSQIVKLGFNTDPVVSSALLDMYAKRGSMSESERVFSEAPQRTQVSWTSMISAYSRHGDYESVMNWFNQMLSEQVEPDSITFLSVLTACGRKGMIDKGRELFDSMVQDYRIEPSPEHYSCMVDMLGRAGRLEEAEEMVNQIPGGPSLSVLQSLLGSCRTYGNVELGEKAAEGLLEMERKESGTYVLMANLYAEKGQWEKASRFKRAMREEGVLKKIGFSWVDVDHAADGSLALHGFSSGDMTHPMAEEIHGVAGFVGMEMKFLKEREVEWFMPDNHSGTTTCCLFIGAFNLYNLHATKFFILHLFYESFTFLERILIFGLILLMIDSLVTS</sequence>
<dbReference type="InterPro" id="IPR002885">
    <property type="entry name" value="PPR_rpt"/>
</dbReference>
<feature type="repeat" description="PPR" evidence="2">
    <location>
        <begin position="553"/>
        <end position="588"/>
    </location>
</feature>
<accession>A0AAV0QBM7</accession>
<dbReference type="PANTHER" id="PTHR47926:SF524">
    <property type="entry name" value="(WILD MALAYSIAN BANANA) HYPOTHETICAL PROTEIN"/>
    <property type="match status" value="1"/>
</dbReference>
<organism evidence="3 4">
    <name type="scientific">Linum tenue</name>
    <dbReference type="NCBI Taxonomy" id="586396"/>
    <lineage>
        <taxon>Eukaryota</taxon>
        <taxon>Viridiplantae</taxon>
        <taxon>Streptophyta</taxon>
        <taxon>Embryophyta</taxon>
        <taxon>Tracheophyta</taxon>
        <taxon>Spermatophyta</taxon>
        <taxon>Magnoliopsida</taxon>
        <taxon>eudicotyledons</taxon>
        <taxon>Gunneridae</taxon>
        <taxon>Pentapetalae</taxon>
        <taxon>rosids</taxon>
        <taxon>fabids</taxon>
        <taxon>Malpighiales</taxon>
        <taxon>Linaceae</taxon>
        <taxon>Linum</taxon>
    </lineage>
</organism>
<evidence type="ECO:0000256" key="1">
    <source>
        <dbReference type="ARBA" id="ARBA00022737"/>
    </source>
</evidence>
<dbReference type="Proteomes" id="UP001154282">
    <property type="component" value="Unassembled WGS sequence"/>
</dbReference>
<dbReference type="NCBIfam" id="TIGR00756">
    <property type="entry name" value="PPR"/>
    <property type="match status" value="4"/>
</dbReference>
<dbReference type="Pfam" id="PF13041">
    <property type="entry name" value="PPR_2"/>
    <property type="match status" value="1"/>
</dbReference>
<evidence type="ECO:0008006" key="5">
    <source>
        <dbReference type="Google" id="ProtNLM"/>
    </source>
</evidence>
<dbReference type="FunFam" id="1.25.40.10:FF:001392">
    <property type="entry name" value="Pentatricopeptide repeat-containing protein, mitochondrial isoform A"/>
    <property type="match status" value="1"/>
</dbReference>
<feature type="repeat" description="PPR" evidence="2">
    <location>
        <begin position="655"/>
        <end position="689"/>
    </location>
</feature>
<dbReference type="InterPro" id="IPR046848">
    <property type="entry name" value="E_motif"/>
</dbReference>
<dbReference type="GO" id="GO:0003723">
    <property type="term" value="F:RNA binding"/>
    <property type="evidence" value="ECO:0007669"/>
    <property type="project" value="InterPro"/>
</dbReference>
<dbReference type="PANTHER" id="PTHR47926">
    <property type="entry name" value="PENTATRICOPEPTIDE REPEAT-CONTAINING PROTEIN"/>
    <property type="match status" value="1"/>
</dbReference>
<evidence type="ECO:0000313" key="3">
    <source>
        <dbReference type="EMBL" id="CAI0542969.1"/>
    </source>
</evidence>
<dbReference type="InterPro" id="IPR011990">
    <property type="entry name" value="TPR-like_helical_dom_sf"/>
</dbReference>
<dbReference type="EMBL" id="CAMGYJ010000009">
    <property type="protein sequence ID" value="CAI0542969.1"/>
    <property type="molecule type" value="Genomic_DNA"/>
</dbReference>
<keyword evidence="4" id="KW-1185">Reference proteome</keyword>
<dbReference type="FunFam" id="1.25.40.10:FF:000453">
    <property type="entry name" value="Pentatricopeptide repeat-containing protein mitochondrial"/>
    <property type="match status" value="1"/>
</dbReference>
<protein>
    <recommendedName>
        <fullName evidence="5">Pentatricopeptide repeat-containing protein</fullName>
    </recommendedName>
</protein>
<name>A0AAV0QBM7_9ROSI</name>
<feature type="repeat" description="PPR" evidence="2">
    <location>
        <begin position="289"/>
        <end position="323"/>
    </location>
</feature>
<keyword evidence="1" id="KW-0677">Repeat</keyword>
<dbReference type="GO" id="GO:0009451">
    <property type="term" value="P:RNA modification"/>
    <property type="evidence" value="ECO:0007669"/>
    <property type="project" value="InterPro"/>
</dbReference>
<dbReference type="InterPro" id="IPR046960">
    <property type="entry name" value="PPR_At4g14850-like_plant"/>
</dbReference>
<dbReference type="PROSITE" id="PS51375">
    <property type="entry name" value="PPR"/>
    <property type="match status" value="4"/>
</dbReference>
<comment type="caution">
    <text evidence="3">The sequence shown here is derived from an EMBL/GenBank/DDBJ whole genome shotgun (WGS) entry which is preliminary data.</text>
</comment>